<gene>
    <name evidence="2" type="ORF">SacmaDRAFT_4470</name>
</gene>
<dbReference type="HOGENOM" id="CLU_054513_0_0_11"/>
<dbReference type="Gene3D" id="2.30.110.10">
    <property type="entry name" value="Electron Transport, Fmn-binding Protein, Chain A"/>
    <property type="match status" value="1"/>
</dbReference>
<dbReference type="eggNOG" id="COG3576">
    <property type="taxonomic scope" value="Bacteria"/>
</dbReference>
<dbReference type="EMBL" id="CM001439">
    <property type="protein sequence ID" value="EHR52655.1"/>
    <property type="molecule type" value="Genomic_DNA"/>
</dbReference>
<proteinExistence type="predicted"/>
<dbReference type="AlphaFoldDB" id="H5XAU5"/>
<dbReference type="STRING" id="882083.SacmaDRAFT_4470"/>
<dbReference type="InterPro" id="IPR012349">
    <property type="entry name" value="Split_barrel_FMN-bd"/>
</dbReference>
<dbReference type="Proteomes" id="UP000004926">
    <property type="component" value="Chromosome"/>
</dbReference>
<dbReference type="OrthoDB" id="9786134at2"/>
<dbReference type="Pfam" id="PF01243">
    <property type="entry name" value="PNPOx_N"/>
    <property type="match status" value="1"/>
</dbReference>
<reference evidence="2 3" key="1">
    <citation type="journal article" date="2012" name="Stand. Genomic Sci.">
        <title>Genome sequence of the ocean sediment bacterium Saccharomonospora marina type strain (XMU15(T)).</title>
        <authorList>
            <person name="Klenk H.P."/>
            <person name="Lu M."/>
            <person name="Lucas S."/>
            <person name="Lapidus A."/>
            <person name="Copeland A."/>
            <person name="Pitluck S."/>
            <person name="Goodwin L.A."/>
            <person name="Han C."/>
            <person name="Tapia R."/>
            <person name="Brambilla E.M."/>
            <person name="Potter G."/>
            <person name="Land M."/>
            <person name="Ivanova N."/>
            <person name="Rohde M."/>
            <person name="Goker M."/>
            <person name="Detter J.C."/>
            <person name="Li W.J."/>
            <person name="Kyrpides N.C."/>
            <person name="Woyke T."/>
        </authorList>
    </citation>
    <scope>NUCLEOTIDE SEQUENCE [LARGE SCALE GENOMIC DNA]</scope>
    <source>
        <strain evidence="2 3">XMU15</strain>
    </source>
</reference>
<sequence>MAAVYHAGERAVQERAGVLDQAGFSSRAIQARIPAVAQDFLREQVVLVLGATDRHGQVWACLLTGAPGFLRAEGDAGLVIDAHPVPGDPLHPEFVGTDAPVHVGVIAIEPASRRRMRMNGRATTTSSGIRVVLDQVYANCPKYIQKRQPRWTPTNPAAPLRARGLADRQIALISQADTFFIATADRNGNADASHRGGSPSFVEVISSTRLRWPDYVGNAMFATLGNIEVNPAAGLLFPDWETGNTLQLTGTARVDWDPDQAAAFPGAQRLVEFTITEVVEIPGASPLRWSAPVYSRFNPRPVRPSLAHEL</sequence>
<feature type="domain" description="Pyridoxamine 5'-phosphate oxidase N-terminal" evidence="1">
    <location>
        <begin position="171"/>
        <end position="268"/>
    </location>
</feature>
<dbReference type="PANTHER" id="PTHR42815:SF2">
    <property type="entry name" value="FAD-BINDING, PUTATIVE (AFU_ORTHOLOGUE AFUA_6G07600)-RELATED"/>
    <property type="match status" value="1"/>
</dbReference>
<organism evidence="2 3">
    <name type="scientific">Saccharomonospora marina XMU15</name>
    <dbReference type="NCBI Taxonomy" id="882083"/>
    <lineage>
        <taxon>Bacteria</taxon>
        <taxon>Bacillati</taxon>
        <taxon>Actinomycetota</taxon>
        <taxon>Actinomycetes</taxon>
        <taxon>Pseudonocardiales</taxon>
        <taxon>Pseudonocardiaceae</taxon>
        <taxon>Saccharomonospora</taxon>
    </lineage>
</organism>
<evidence type="ECO:0000313" key="2">
    <source>
        <dbReference type="EMBL" id="EHR52655.1"/>
    </source>
</evidence>
<keyword evidence="3" id="KW-1185">Reference proteome</keyword>
<name>H5XAU5_9PSEU</name>
<dbReference type="InterPro" id="IPR011576">
    <property type="entry name" value="Pyridox_Oxase_N"/>
</dbReference>
<evidence type="ECO:0000259" key="1">
    <source>
        <dbReference type="Pfam" id="PF01243"/>
    </source>
</evidence>
<dbReference type="SUPFAM" id="SSF50475">
    <property type="entry name" value="FMN-binding split barrel"/>
    <property type="match status" value="1"/>
</dbReference>
<protein>
    <submittedName>
        <fullName evidence="2">Pyridoxamine 5'-phosphate oxidase-related, FMN binding protein</fullName>
    </submittedName>
</protein>
<dbReference type="RefSeq" id="WP_009156033.1">
    <property type="nucleotide sequence ID" value="NZ_CM001439.1"/>
</dbReference>
<dbReference type="PANTHER" id="PTHR42815">
    <property type="entry name" value="FAD-BINDING, PUTATIVE (AFU_ORTHOLOGUE AFUA_6G07600)-RELATED"/>
    <property type="match status" value="1"/>
</dbReference>
<evidence type="ECO:0000313" key="3">
    <source>
        <dbReference type="Proteomes" id="UP000004926"/>
    </source>
</evidence>
<accession>H5XAU5</accession>